<gene>
    <name evidence="1" type="ORF">EI71_01673</name>
</gene>
<sequence length="76" mass="8883">MASIVTDYLPLEIKSNPYYVHAKRGYLSHLLLDAAKAGQDVYENEYNKLNNLAYARKENNHITIQEVFKDNWGYFV</sequence>
<comment type="caution">
    <text evidence="1">The sequence shown here is derived from an EMBL/GenBank/DDBJ whole genome shotgun (WGS) entry which is preliminary data.</text>
</comment>
<dbReference type="AlphaFoldDB" id="A0A397R0L6"/>
<dbReference type="OrthoDB" id="9791273at2"/>
<keyword evidence="2" id="KW-1185">Reference proteome</keyword>
<feature type="non-terminal residue" evidence="1">
    <location>
        <position position="76"/>
    </location>
</feature>
<proteinExistence type="predicted"/>
<dbReference type="EMBL" id="QXEV01000026">
    <property type="protein sequence ID" value="RIA64977.1"/>
    <property type="molecule type" value="Genomic_DNA"/>
</dbReference>
<name>A0A397R0L6_9MOLU</name>
<evidence type="ECO:0000313" key="2">
    <source>
        <dbReference type="Proteomes" id="UP000266506"/>
    </source>
</evidence>
<organism evidence="1 2">
    <name type="scientific">Anaeroplasma bactoclasticum</name>
    <dbReference type="NCBI Taxonomy" id="2088"/>
    <lineage>
        <taxon>Bacteria</taxon>
        <taxon>Bacillati</taxon>
        <taxon>Mycoplasmatota</taxon>
        <taxon>Mollicutes</taxon>
        <taxon>Anaeroplasmatales</taxon>
        <taxon>Anaeroplasmataceae</taxon>
        <taxon>Anaeroplasma</taxon>
    </lineage>
</organism>
<dbReference type="InParanoid" id="A0A397R0L6"/>
<dbReference type="Proteomes" id="UP000266506">
    <property type="component" value="Unassembled WGS sequence"/>
</dbReference>
<accession>A0A397R0L6</accession>
<evidence type="ECO:0000313" key="1">
    <source>
        <dbReference type="EMBL" id="RIA64977.1"/>
    </source>
</evidence>
<protein>
    <submittedName>
        <fullName evidence="1">Uncharacterized protein</fullName>
    </submittedName>
</protein>
<reference evidence="1 2" key="1">
    <citation type="submission" date="2018-08" db="EMBL/GenBank/DDBJ databases">
        <title>Genomic Encyclopedia of Archaeal and Bacterial Type Strains, Phase II (KMG-II): from individual species to whole genera.</title>
        <authorList>
            <person name="Goeker M."/>
        </authorList>
    </citation>
    <scope>NUCLEOTIDE SEQUENCE [LARGE SCALE GENOMIC DNA]</scope>
    <source>
        <strain evidence="1 2">ATCC 27112</strain>
    </source>
</reference>